<feature type="region of interest" description="Disordered" evidence="1">
    <location>
        <begin position="84"/>
        <end position="239"/>
    </location>
</feature>
<feature type="region of interest" description="Disordered" evidence="1">
    <location>
        <begin position="251"/>
        <end position="282"/>
    </location>
</feature>
<evidence type="ECO:0008006" key="4">
    <source>
        <dbReference type="Google" id="ProtNLM"/>
    </source>
</evidence>
<dbReference type="EMBL" id="AGBF01000002">
    <property type="protein sequence ID" value="EGX61648.1"/>
    <property type="molecule type" value="Genomic_DNA"/>
</dbReference>
<comment type="caution">
    <text evidence="2">The sequence shown here is derived from an EMBL/GenBank/DDBJ whole genome shotgun (WGS) entry which is preliminary data.</text>
</comment>
<feature type="compositionally biased region" description="Low complexity" evidence="1">
    <location>
        <begin position="106"/>
        <end position="138"/>
    </location>
</feature>
<feature type="compositionally biased region" description="Low complexity" evidence="1">
    <location>
        <begin position="199"/>
        <end position="214"/>
    </location>
</feature>
<feature type="region of interest" description="Disordered" evidence="1">
    <location>
        <begin position="295"/>
        <end position="331"/>
    </location>
</feature>
<dbReference type="Proteomes" id="UP000004217">
    <property type="component" value="Unassembled WGS sequence"/>
</dbReference>
<gene>
    <name evidence="2" type="ORF">SZN_01874</name>
</gene>
<evidence type="ECO:0000256" key="1">
    <source>
        <dbReference type="SAM" id="MobiDB-lite"/>
    </source>
</evidence>
<sequence length="506" mass="50250">MKREQKRAAAAGVSEAAPIDVRVPAGGAGHASIGGVPVTVGPGEEVHHAVLTHLQRIAVAGGRPVLALVHDERIGYVVPLRVEQDGSSSYTAEPVRTAPAPPPTTGPAGPAGPTRPAGPVGLAEPTGPTGPAGPVGLAEPARPAQGSADHAPAPRPASPAAAGTAPPAPPSAAPGGTVWPSAAESARPSSGPGEPVWPSAPSTASTASGEAGESQEPGDAVWPAAGPGASEERADAGPEPYRDAVTQVLRPLPRGGAGQDAGDALDGPPTFRLRPIPTGGGPARVPGTVAPPLGVFGPPPSMGGAAGALPADRPASPGPDSEPDPPRGFDAVAEAVLGDPPEGAVPGTSPFAGPLERIHEAVRAGRTEEAAPLVRQTVAQASAVLGPEHPEVLRMRELAAYIAYLGGEPERAFALCLAAAWAYHRAADAEAAYSGLHGAATAWRAVRNPAQGLDLGRELLALWDELVAGGGPAARDPEELESARARMDRLTARAAATDAPPAGTTG</sequence>
<keyword evidence="3" id="KW-1185">Reference proteome</keyword>
<feature type="compositionally biased region" description="Basic and acidic residues" evidence="1">
    <location>
        <begin position="230"/>
        <end position="239"/>
    </location>
</feature>
<dbReference type="PATRIC" id="fig|700597.3.peg.358"/>
<organism evidence="2 3">
    <name type="scientific">Streptomyces zinciresistens K42</name>
    <dbReference type="NCBI Taxonomy" id="700597"/>
    <lineage>
        <taxon>Bacteria</taxon>
        <taxon>Bacillati</taxon>
        <taxon>Actinomycetota</taxon>
        <taxon>Actinomycetes</taxon>
        <taxon>Kitasatosporales</taxon>
        <taxon>Streptomycetaceae</taxon>
        <taxon>Streptomyces</taxon>
    </lineage>
</organism>
<evidence type="ECO:0000313" key="3">
    <source>
        <dbReference type="Proteomes" id="UP000004217"/>
    </source>
</evidence>
<reference evidence="2 3" key="1">
    <citation type="submission" date="2011-08" db="EMBL/GenBank/DDBJ databases">
        <authorList>
            <person name="Lin Y."/>
            <person name="Hao X."/>
            <person name="Johnstone L."/>
            <person name="Miller S.J."/>
            <person name="Wei G."/>
            <person name="Rensing C."/>
        </authorList>
    </citation>
    <scope>NUCLEOTIDE SEQUENCE [LARGE SCALE GENOMIC DNA]</scope>
    <source>
        <strain evidence="2 3">K42</strain>
    </source>
</reference>
<evidence type="ECO:0000313" key="2">
    <source>
        <dbReference type="EMBL" id="EGX61648.1"/>
    </source>
</evidence>
<dbReference type="AlphaFoldDB" id="G2G4H3"/>
<proteinExistence type="predicted"/>
<protein>
    <recommendedName>
        <fullName evidence="4">Tetratricopeptide repeat protein</fullName>
    </recommendedName>
</protein>
<name>G2G4H3_9ACTN</name>
<accession>G2G4H3</accession>